<dbReference type="AlphaFoldDB" id="A0A7X5UPX3"/>
<dbReference type="InterPro" id="IPR023393">
    <property type="entry name" value="START-like_dom_sf"/>
</dbReference>
<evidence type="ECO:0000313" key="2">
    <source>
        <dbReference type="Proteomes" id="UP000545493"/>
    </source>
</evidence>
<organism evidence="1 2">
    <name type="scientific">Saccharomonospora amisosensis</name>
    <dbReference type="NCBI Taxonomy" id="1128677"/>
    <lineage>
        <taxon>Bacteria</taxon>
        <taxon>Bacillati</taxon>
        <taxon>Actinomycetota</taxon>
        <taxon>Actinomycetes</taxon>
        <taxon>Pseudonocardiales</taxon>
        <taxon>Pseudonocardiaceae</taxon>
        <taxon>Saccharomonospora</taxon>
    </lineage>
</organism>
<reference evidence="1 2" key="1">
    <citation type="submission" date="2020-03" db="EMBL/GenBank/DDBJ databases">
        <title>Sequencing the genomes of 1000 actinobacteria strains.</title>
        <authorList>
            <person name="Klenk H.-P."/>
        </authorList>
    </citation>
    <scope>NUCLEOTIDE SEQUENCE [LARGE SCALE GENOMIC DNA]</scope>
    <source>
        <strain evidence="1 2">DSM 45685</strain>
    </source>
</reference>
<comment type="caution">
    <text evidence="1">The sequence shown here is derived from an EMBL/GenBank/DDBJ whole genome shotgun (WGS) entry which is preliminary data.</text>
</comment>
<gene>
    <name evidence="1" type="ORF">FHU38_002344</name>
</gene>
<evidence type="ECO:0000313" key="1">
    <source>
        <dbReference type="EMBL" id="NIJ12000.1"/>
    </source>
</evidence>
<dbReference type="Proteomes" id="UP000545493">
    <property type="component" value="Unassembled WGS sequence"/>
</dbReference>
<name>A0A7X5UPX3_9PSEU</name>
<dbReference type="SUPFAM" id="SSF55961">
    <property type="entry name" value="Bet v1-like"/>
    <property type="match status" value="1"/>
</dbReference>
<dbReference type="Gene3D" id="3.30.530.20">
    <property type="match status" value="1"/>
</dbReference>
<dbReference type="RefSeq" id="WP_167170102.1">
    <property type="nucleotide sequence ID" value="NZ_JAAOYM010000001.1"/>
</dbReference>
<keyword evidence="2" id="KW-1185">Reference proteome</keyword>
<dbReference type="Pfam" id="PF10604">
    <property type="entry name" value="Polyketide_cyc2"/>
    <property type="match status" value="1"/>
</dbReference>
<dbReference type="EMBL" id="JAAOYM010000001">
    <property type="protein sequence ID" value="NIJ12000.1"/>
    <property type="molecule type" value="Genomic_DNA"/>
</dbReference>
<sequence>MATIQGEIFIDRPPAEVFDVLADPRNEPRYNPRIVGVDKLTEGPVGVGSRFASTARTLGREGTMTVRLTGYDRPRLLTSTIHSASMDIKGELTLRQAHGGTLARWRWDMRPHGLLAMAGPVLACAGLRTERRVWRGLKRYLEAGAER</sequence>
<accession>A0A7X5UPX3</accession>
<proteinExistence type="predicted"/>
<dbReference type="InterPro" id="IPR019587">
    <property type="entry name" value="Polyketide_cyclase/dehydratase"/>
</dbReference>
<protein>
    <submittedName>
        <fullName evidence="1">Carbon monoxide dehydrogenase subunit G</fullName>
    </submittedName>
</protein>